<organism evidence="2">
    <name type="scientific">bioreactor metagenome</name>
    <dbReference type="NCBI Taxonomy" id="1076179"/>
    <lineage>
        <taxon>unclassified sequences</taxon>
        <taxon>metagenomes</taxon>
        <taxon>ecological metagenomes</taxon>
    </lineage>
</organism>
<evidence type="ECO:0000313" key="2">
    <source>
        <dbReference type="EMBL" id="MPM79056.1"/>
    </source>
</evidence>
<keyword evidence="1" id="KW-1133">Transmembrane helix</keyword>
<protein>
    <recommendedName>
        <fullName evidence="3">EamA domain-containing protein</fullName>
    </recommendedName>
</protein>
<evidence type="ECO:0008006" key="3">
    <source>
        <dbReference type="Google" id="ProtNLM"/>
    </source>
</evidence>
<dbReference type="Pfam" id="PF00893">
    <property type="entry name" value="Multi_Drug_Res"/>
    <property type="match status" value="1"/>
</dbReference>
<dbReference type="SUPFAM" id="SSF103481">
    <property type="entry name" value="Multidrug resistance efflux transporter EmrE"/>
    <property type="match status" value="1"/>
</dbReference>
<feature type="transmembrane region" description="Helical" evidence="1">
    <location>
        <begin position="12"/>
        <end position="35"/>
    </location>
</feature>
<proteinExistence type="predicted"/>
<dbReference type="GO" id="GO:0005886">
    <property type="term" value="C:plasma membrane"/>
    <property type="evidence" value="ECO:0007669"/>
    <property type="project" value="InterPro"/>
</dbReference>
<reference evidence="2" key="1">
    <citation type="submission" date="2019-08" db="EMBL/GenBank/DDBJ databases">
        <authorList>
            <person name="Kucharzyk K."/>
            <person name="Murdoch R.W."/>
            <person name="Higgins S."/>
            <person name="Loffler F."/>
        </authorList>
    </citation>
    <scope>NUCLEOTIDE SEQUENCE</scope>
</reference>
<dbReference type="EMBL" id="VSSQ01029084">
    <property type="protein sequence ID" value="MPM79056.1"/>
    <property type="molecule type" value="Genomic_DNA"/>
</dbReference>
<evidence type="ECO:0000256" key="1">
    <source>
        <dbReference type="SAM" id="Phobius"/>
    </source>
</evidence>
<name>A0A645CPQ3_9ZZZZ</name>
<dbReference type="GO" id="GO:0022857">
    <property type="term" value="F:transmembrane transporter activity"/>
    <property type="evidence" value="ECO:0007669"/>
    <property type="project" value="InterPro"/>
</dbReference>
<dbReference type="InterPro" id="IPR037185">
    <property type="entry name" value="EmrE-like"/>
</dbReference>
<sequence length="84" mass="9206">MKKKRVNLKDLILGIIVGIPNLFSSYFLILALNHITTSVAFPIYSAGSILLINLGGFIIFKEKLSLKDSFAVALTLIALVLINM</sequence>
<gene>
    <name evidence="2" type="ORF">SDC9_126087</name>
</gene>
<dbReference type="AlphaFoldDB" id="A0A645CPQ3"/>
<keyword evidence="1" id="KW-0812">Transmembrane</keyword>
<keyword evidence="1" id="KW-0472">Membrane</keyword>
<comment type="caution">
    <text evidence="2">The sequence shown here is derived from an EMBL/GenBank/DDBJ whole genome shotgun (WGS) entry which is preliminary data.</text>
</comment>
<dbReference type="Gene3D" id="1.10.3730.20">
    <property type="match status" value="1"/>
</dbReference>
<accession>A0A645CPQ3</accession>
<dbReference type="InterPro" id="IPR045324">
    <property type="entry name" value="Small_multidrug_res"/>
</dbReference>
<feature type="transmembrane region" description="Helical" evidence="1">
    <location>
        <begin position="41"/>
        <end position="60"/>
    </location>
</feature>